<feature type="compositionally biased region" description="Low complexity" evidence="1">
    <location>
        <begin position="73"/>
        <end position="88"/>
    </location>
</feature>
<dbReference type="OrthoDB" id="10663120at2759"/>
<feature type="compositionally biased region" description="Low complexity" evidence="1">
    <location>
        <begin position="496"/>
        <end position="510"/>
    </location>
</feature>
<keyword evidence="3" id="KW-1185">Reference proteome</keyword>
<gene>
    <name evidence="2" type="ORF">BDZ90DRAFT_262980</name>
</gene>
<feature type="region of interest" description="Disordered" evidence="1">
    <location>
        <begin position="222"/>
        <end position="280"/>
    </location>
</feature>
<dbReference type="AlphaFoldDB" id="A0A316UHL7"/>
<feature type="compositionally biased region" description="Low complexity" evidence="1">
    <location>
        <begin position="459"/>
        <end position="489"/>
    </location>
</feature>
<protein>
    <submittedName>
        <fullName evidence="2">Uncharacterized protein</fullName>
    </submittedName>
</protein>
<feature type="region of interest" description="Disordered" evidence="1">
    <location>
        <begin position="392"/>
        <end position="651"/>
    </location>
</feature>
<evidence type="ECO:0000256" key="1">
    <source>
        <dbReference type="SAM" id="MobiDB-lite"/>
    </source>
</evidence>
<sequence>MQSSSSFELARNGRSRPSNLLATRSNSYELAWPSSPSLNPDQHAGTSANKLRSPLIVDGLPPTPITAGLPIETSAPSSSSSTAASAPSPVRLPSINAMLASASTAAASPSLLTPPSSAEIQTTMLPPAPPTLGAHDVEADEGRFAGPRPQWVQDAEKATFVGVRAPISNATVTASPQSDIRLSSRAFNDATQPHDTQMDGTPVVGLGFAPCQQTPRMDRRYEEAGLSTPTQSSYSAHRRPAPAATPRAPSVAQHGIFPATQPCSPVNPPLSASRWNTDLRTRSGLTPQRFSRTRGPFSSTAMQREKAVQLEPMSAEQQALFPTQAGVYGLGIALDGSEVGMSNVGASTSASRVHVDEDITGIQAARALPTGSASTGLTPSLHATRILADASAMAAPASPSPSLRTKSKQRSDLVRRQAEAAAAAGTKRRSMDEVEPKRSEVAGEGEGQVEPALAAAGPSSNTTKKTNTSSSSSSSSTKKNPSSKTRSSSHATFKATPPSSISTPSRSTTSALSQRDSNRSTATSSPWGVFRVKSHGEWKPLAPPGGGAGAASNAAGVSKKLKRSTPAPGSTATGGQGAGAVSGKVGYEPTRRPTSAHGSGQDDKENVAPARRGGDVFGGSAQGTRRPTSSHGSRPGSAHGVKKRTVVGGLR</sequence>
<dbReference type="Proteomes" id="UP000245884">
    <property type="component" value="Unassembled WGS sequence"/>
</dbReference>
<evidence type="ECO:0000313" key="3">
    <source>
        <dbReference type="Proteomes" id="UP000245884"/>
    </source>
</evidence>
<feature type="compositionally biased region" description="Polar residues" evidence="1">
    <location>
        <begin position="511"/>
        <end position="526"/>
    </location>
</feature>
<feature type="compositionally biased region" description="Polar residues" evidence="1">
    <location>
        <begin position="15"/>
        <end position="50"/>
    </location>
</feature>
<feature type="compositionally biased region" description="Polar residues" evidence="1">
    <location>
        <begin position="622"/>
        <end position="632"/>
    </location>
</feature>
<dbReference type="RefSeq" id="XP_025359374.1">
    <property type="nucleotide sequence ID" value="XM_025508556.1"/>
</dbReference>
<feature type="compositionally biased region" description="Low complexity" evidence="1">
    <location>
        <begin position="392"/>
        <end position="402"/>
    </location>
</feature>
<evidence type="ECO:0000313" key="2">
    <source>
        <dbReference type="EMBL" id="PWN24762.1"/>
    </source>
</evidence>
<reference evidence="2 3" key="1">
    <citation type="journal article" date="2018" name="Mol. Biol. Evol.">
        <title>Broad Genomic Sampling Reveals a Smut Pathogenic Ancestry of the Fungal Clade Ustilaginomycotina.</title>
        <authorList>
            <person name="Kijpornyongpan T."/>
            <person name="Mondo S.J."/>
            <person name="Barry K."/>
            <person name="Sandor L."/>
            <person name="Lee J."/>
            <person name="Lipzen A."/>
            <person name="Pangilinan J."/>
            <person name="LaButti K."/>
            <person name="Hainaut M."/>
            <person name="Henrissat B."/>
            <person name="Grigoriev I.V."/>
            <person name="Spatafora J.W."/>
            <person name="Aime M.C."/>
        </authorList>
    </citation>
    <scope>NUCLEOTIDE SEQUENCE [LARGE SCALE GENOMIC DNA]</scope>
    <source>
        <strain evidence="2 3">MCA 5214</strain>
    </source>
</reference>
<feature type="compositionally biased region" description="Basic and acidic residues" evidence="1">
    <location>
        <begin position="409"/>
        <end position="418"/>
    </location>
</feature>
<feature type="compositionally biased region" description="Basic and acidic residues" evidence="1">
    <location>
        <begin position="429"/>
        <end position="441"/>
    </location>
</feature>
<dbReference type="EMBL" id="KZ819679">
    <property type="protein sequence ID" value="PWN24762.1"/>
    <property type="molecule type" value="Genomic_DNA"/>
</dbReference>
<organism evidence="2 3">
    <name type="scientific">Jaminaea rosea</name>
    <dbReference type="NCBI Taxonomy" id="1569628"/>
    <lineage>
        <taxon>Eukaryota</taxon>
        <taxon>Fungi</taxon>
        <taxon>Dikarya</taxon>
        <taxon>Basidiomycota</taxon>
        <taxon>Ustilaginomycotina</taxon>
        <taxon>Exobasidiomycetes</taxon>
        <taxon>Microstromatales</taxon>
        <taxon>Microstromatales incertae sedis</taxon>
        <taxon>Jaminaea</taxon>
    </lineage>
</organism>
<dbReference type="GeneID" id="37030379"/>
<feature type="region of interest" description="Disordered" evidence="1">
    <location>
        <begin position="1"/>
        <end position="88"/>
    </location>
</feature>
<accession>A0A316UHL7</accession>
<proteinExistence type="predicted"/>
<name>A0A316UHL7_9BASI</name>